<accession>A0A917ICF6</accession>
<evidence type="ECO:0000256" key="1">
    <source>
        <dbReference type="SAM" id="Phobius"/>
    </source>
</evidence>
<dbReference type="RefSeq" id="WP_280514680.1">
    <property type="nucleotide sequence ID" value="NZ_BMES01000002.1"/>
</dbReference>
<evidence type="ECO:0000313" key="2">
    <source>
        <dbReference type="EMBL" id="GGH30478.1"/>
    </source>
</evidence>
<dbReference type="AlphaFoldDB" id="A0A917ICF6"/>
<protein>
    <submittedName>
        <fullName evidence="2">Uncharacterized protein</fullName>
    </submittedName>
</protein>
<proteinExistence type="predicted"/>
<organism evidence="2 3">
    <name type="scientific">Alsobacter metallidurans</name>
    <dbReference type="NCBI Taxonomy" id="340221"/>
    <lineage>
        <taxon>Bacteria</taxon>
        <taxon>Pseudomonadati</taxon>
        <taxon>Pseudomonadota</taxon>
        <taxon>Alphaproteobacteria</taxon>
        <taxon>Hyphomicrobiales</taxon>
        <taxon>Alsobacteraceae</taxon>
        <taxon>Alsobacter</taxon>
    </lineage>
</organism>
<gene>
    <name evidence="2" type="ORF">GCM10007036_41090</name>
</gene>
<reference evidence="2" key="2">
    <citation type="submission" date="2020-09" db="EMBL/GenBank/DDBJ databases">
        <authorList>
            <person name="Sun Q."/>
            <person name="Zhou Y."/>
        </authorList>
    </citation>
    <scope>NUCLEOTIDE SEQUENCE</scope>
    <source>
        <strain evidence="2">CGMCC 1.12214</strain>
    </source>
</reference>
<keyword evidence="1" id="KW-0472">Membrane</keyword>
<comment type="caution">
    <text evidence="2">The sequence shown here is derived from an EMBL/GenBank/DDBJ whole genome shotgun (WGS) entry which is preliminary data.</text>
</comment>
<evidence type="ECO:0000313" key="3">
    <source>
        <dbReference type="Proteomes" id="UP000603912"/>
    </source>
</evidence>
<keyword evidence="3" id="KW-1185">Reference proteome</keyword>
<name>A0A917ICF6_9HYPH</name>
<reference evidence="2" key="1">
    <citation type="journal article" date="2014" name="Int. J. Syst. Evol. Microbiol.">
        <title>Complete genome sequence of Corynebacterium casei LMG S-19264T (=DSM 44701T), isolated from a smear-ripened cheese.</title>
        <authorList>
            <consortium name="US DOE Joint Genome Institute (JGI-PGF)"/>
            <person name="Walter F."/>
            <person name="Albersmeier A."/>
            <person name="Kalinowski J."/>
            <person name="Ruckert C."/>
        </authorList>
    </citation>
    <scope>NUCLEOTIDE SEQUENCE</scope>
    <source>
        <strain evidence="2">CGMCC 1.12214</strain>
    </source>
</reference>
<sequence length="42" mass="4832">MKAMTLARFRRTEAYRLIDVMIMGGLTALLMIEVTRFVEIVA</sequence>
<dbReference type="EMBL" id="BMES01000002">
    <property type="protein sequence ID" value="GGH30478.1"/>
    <property type="molecule type" value="Genomic_DNA"/>
</dbReference>
<keyword evidence="1" id="KW-1133">Transmembrane helix</keyword>
<keyword evidence="1" id="KW-0812">Transmembrane</keyword>
<dbReference type="Proteomes" id="UP000603912">
    <property type="component" value="Unassembled WGS sequence"/>
</dbReference>
<feature type="transmembrane region" description="Helical" evidence="1">
    <location>
        <begin position="20"/>
        <end position="38"/>
    </location>
</feature>